<evidence type="ECO:0008006" key="5">
    <source>
        <dbReference type="Google" id="ProtNLM"/>
    </source>
</evidence>
<keyword evidence="4" id="KW-1185">Reference proteome</keyword>
<accession>R9GP96</accession>
<proteinExistence type="predicted"/>
<dbReference type="AlphaFoldDB" id="R9GP96"/>
<protein>
    <recommendedName>
        <fullName evidence="5">SGNH hydrolase-type esterase domain-containing protein</fullName>
    </recommendedName>
</protein>
<dbReference type="InterPro" id="IPR013830">
    <property type="entry name" value="SGNH_hydro"/>
</dbReference>
<dbReference type="eggNOG" id="COG1506">
    <property type="taxonomic scope" value="Bacteria"/>
</dbReference>
<dbReference type="InterPro" id="IPR029058">
    <property type="entry name" value="AB_hydrolase_fold"/>
</dbReference>
<name>R9GP96_9SPHI</name>
<dbReference type="Pfam" id="PF00326">
    <property type="entry name" value="Peptidase_S9"/>
    <property type="match status" value="1"/>
</dbReference>
<dbReference type="Pfam" id="PF13472">
    <property type="entry name" value="Lipase_GDSL_2"/>
    <property type="match status" value="1"/>
</dbReference>
<evidence type="ECO:0000259" key="2">
    <source>
        <dbReference type="Pfam" id="PF13472"/>
    </source>
</evidence>
<feature type="domain" description="Peptidase S9 prolyl oligopeptidase catalytic" evidence="1">
    <location>
        <begin position="304"/>
        <end position="437"/>
    </location>
</feature>
<sequence length="457" mass="51669">MNHLYAKEKIKIACIGNSITYGAFLPDRATQSYPARLQQMLGDTYEVTNFGVSGTTLLKNGNKPYWATTTYQSALKSEPNIVFIALGTNDSKLINRKHLSEFSDDYKDLIKSFQNLASKPKVILLTPITVFRIDTSGIWDKPIADIMIPAIQNRAFQQDLEIIDLHSLFKDKEALMPDKVHPNAEGANFIAKRLYELLHAKFYAFDISNGIKEQKKEKSFYGFKNYEFTFKGRQAQIVEPKNAIKGKPWVWRARFFGNEPQADIALLERGYHLVYCDVAELYGNKEAIQLWDDFYVYLQKLGLSKKAVLEGYSRGGIYIYAWASLNPKKVSCIYADNAVMDVKSWPGAFGKSKGSKKDWEIYKADFGYKTDEQAKTAKDSPMDKVKDIVKGKYPMLHIIADEDEAAPIDENTIPFAKLIKAAGGNITIIHKPGAKHHPHSLANPQPIVDFVLRATTK</sequence>
<dbReference type="Gene3D" id="3.40.50.1110">
    <property type="entry name" value="SGNH hydrolase"/>
    <property type="match status" value="1"/>
</dbReference>
<evidence type="ECO:0000313" key="4">
    <source>
        <dbReference type="Proteomes" id="UP000014174"/>
    </source>
</evidence>
<dbReference type="PANTHER" id="PTHR30383">
    <property type="entry name" value="THIOESTERASE 1/PROTEASE 1/LYSOPHOSPHOLIPASE L1"/>
    <property type="match status" value="1"/>
</dbReference>
<dbReference type="GO" id="GO:0008236">
    <property type="term" value="F:serine-type peptidase activity"/>
    <property type="evidence" value="ECO:0007669"/>
    <property type="project" value="InterPro"/>
</dbReference>
<evidence type="ECO:0000259" key="1">
    <source>
        <dbReference type="Pfam" id="PF00326"/>
    </source>
</evidence>
<organism evidence="3 4">
    <name type="scientific">Arcticibacter svalbardensis MN12-7</name>
    <dbReference type="NCBI Taxonomy" id="1150600"/>
    <lineage>
        <taxon>Bacteria</taxon>
        <taxon>Pseudomonadati</taxon>
        <taxon>Bacteroidota</taxon>
        <taxon>Sphingobacteriia</taxon>
        <taxon>Sphingobacteriales</taxon>
        <taxon>Sphingobacteriaceae</taxon>
        <taxon>Arcticibacter</taxon>
    </lineage>
</organism>
<feature type="domain" description="SGNH hydrolase-type esterase" evidence="2">
    <location>
        <begin position="14"/>
        <end position="186"/>
    </location>
</feature>
<comment type="caution">
    <text evidence="3">The sequence shown here is derived from an EMBL/GenBank/DDBJ whole genome shotgun (WGS) entry which is preliminary data.</text>
</comment>
<dbReference type="SUPFAM" id="SSF52266">
    <property type="entry name" value="SGNH hydrolase"/>
    <property type="match status" value="1"/>
</dbReference>
<dbReference type="eggNOG" id="COG2755">
    <property type="taxonomic scope" value="Bacteria"/>
</dbReference>
<dbReference type="InterPro" id="IPR051532">
    <property type="entry name" value="Ester_Hydrolysis_Enzymes"/>
</dbReference>
<dbReference type="GO" id="GO:0016788">
    <property type="term" value="F:hydrolase activity, acting on ester bonds"/>
    <property type="evidence" value="ECO:0007669"/>
    <property type="project" value="UniProtKB-ARBA"/>
</dbReference>
<gene>
    <name evidence="3" type="ORF">ADIARSV_3254</name>
</gene>
<dbReference type="PATRIC" id="fig|1150600.3.peg.3222"/>
<dbReference type="Gene3D" id="3.40.50.1820">
    <property type="entry name" value="alpha/beta hydrolase"/>
    <property type="match status" value="1"/>
</dbReference>
<evidence type="ECO:0000313" key="3">
    <source>
        <dbReference type="EMBL" id="EOR93541.1"/>
    </source>
</evidence>
<reference evidence="3 4" key="1">
    <citation type="journal article" date="2013" name="Genome Announc.">
        <title>Draft Genome Sequence of Arcticibacter svalbardensis Strain MN12-7T, a Member of the Family Sphingobacteriaceae Isolated from an Arctic Soil Sample.</title>
        <authorList>
            <person name="Shivaji S."/>
            <person name="Ara S."/>
            <person name="Prasad S."/>
            <person name="Manasa B.P."/>
            <person name="Begum Z."/>
            <person name="Singh A."/>
            <person name="Kumar Pinnaka A."/>
        </authorList>
    </citation>
    <scope>NUCLEOTIDE SEQUENCE [LARGE SCALE GENOMIC DNA]</scope>
    <source>
        <strain evidence="3 4">MN12-7</strain>
    </source>
</reference>
<dbReference type="InterPro" id="IPR001375">
    <property type="entry name" value="Peptidase_S9_cat"/>
</dbReference>
<dbReference type="InterPro" id="IPR036514">
    <property type="entry name" value="SGNH_hydro_sf"/>
</dbReference>
<dbReference type="GO" id="GO:0006508">
    <property type="term" value="P:proteolysis"/>
    <property type="evidence" value="ECO:0007669"/>
    <property type="project" value="InterPro"/>
</dbReference>
<dbReference type="EMBL" id="AQPN01000110">
    <property type="protein sequence ID" value="EOR93541.1"/>
    <property type="molecule type" value="Genomic_DNA"/>
</dbReference>
<dbReference type="SUPFAM" id="SSF53474">
    <property type="entry name" value="alpha/beta-Hydrolases"/>
    <property type="match status" value="1"/>
</dbReference>
<dbReference type="STRING" id="1150600.ADIARSV_3254"/>
<dbReference type="Proteomes" id="UP000014174">
    <property type="component" value="Unassembled WGS sequence"/>
</dbReference>